<dbReference type="InterPro" id="IPR057912">
    <property type="entry name" value="OB_CYT4_C"/>
</dbReference>
<feature type="region of interest" description="Disordered" evidence="2">
    <location>
        <begin position="251"/>
        <end position="272"/>
    </location>
</feature>
<dbReference type="Gene3D" id="3.10.350.10">
    <property type="entry name" value="LysM domain"/>
    <property type="match status" value="1"/>
</dbReference>
<dbReference type="GO" id="GO:0000932">
    <property type="term" value="C:P-body"/>
    <property type="evidence" value="ECO:0007669"/>
    <property type="project" value="TreeGrafter"/>
</dbReference>
<dbReference type="PANTHER" id="PTHR23355">
    <property type="entry name" value="RIBONUCLEASE"/>
    <property type="match status" value="1"/>
</dbReference>
<dbReference type="PROSITE" id="PS51782">
    <property type="entry name" value="LYSM"/>
    <property type="match status" value="1"/>
</dbReference>
<dbReference type="InterPro" id="IPR036861">
    <property type="entry name" value="Endochitinase-like_sf"/>
</dbReference>
<dbReference type="GO" id="GO:0000175">
    <property type="term" value="F:3'-5'-RNA exonuclease activity"/>
    <property type="evidence" value="ECO:0007669"/>
    <property type="project" value="TreeGrafter"/>
</dbReference>
<dbReference type="InterPro" id="IPR002889">
    <property type="entry name" value="WSC_carb-bd"/>
</dbReference>
<feature type="signal peptide" evidence="3">
    <location>
        <begin position="1"/>
        <end position="24"/>
    </location>
</feature>
<dbReference type="CDD" id="cd11618">
    <property type="entry name" value="ChtBD1_1"/>
    <property type="match status" value="2"/>
</dbReference>
<dbReference type="SMART" id="SM00955">
    <property type="entry name" value="RNB"/>
    <property type="match status" value="1"/>
</dbReference>
<dbReference type="EMBL" id="CVQH01010557">
    <property type="protein sequence ID" value="CRK19283.1"/>
    <property type="molecule type" value="Genomic_DNA"/>
</dbReference>
<evidence type="ECO:0000313" key="6">
    <source>
        <dbReference type="EMBL" id="CRK19283.1"/>
    </source>
</evidence>
<feature type="chain" id="PRO_5002566395" description="WSC domain-containing protein" evidence="3">
    <location>
        <begin position="25"/>
        <end position="1359"/>
    </location>
</feature>
<evidence type="ECO:0008006" key="8">
    <source>
        <dbReference type="Google" id="ProtNLM"/>
    </source>
</evidence>
<proteinExistence type="predicted"/>
<dbReference type="Pfam" id="PF23216">
    <property type="entry name" value="WHD_CYT4"/>
    <property type="match status" value="1"/>
</dbReference>
<dbReference type="InterPro" id="IPR036779">
    <property type="entry name" value="LysM_dom_sf"/>
</dbReference>
<dbReference type="GO" id="GO:0003723">
    <property type="term" value="F:RNA binding"/>
    <property type="evidence" value="ECO:0007669"/>
    <property type="project" value="InterPro"/>
</dbReference>
<dbReference type="Proteomes" id="UP000044602">
    <property type="component" value="Unassembled WGS sequence"/>
</dbReference>
<evidence type="ECO:0000256" key="1">
    <source>
        <dbReference type="ARBA" id="ARBA00022669"/>
    </source>
</evidence>
<keyword evidence="3" id="KW-0732">Signal</keyword>
<evidence type="ECO:0000256" key="3">
    <source>
        <dbReference type="SAM" id="SignalP"/>
    </source>
</evidence>
<evidence type="ECO:0000259" key="4">
    <source>
        <dbReference type="PROSITE" id="PS51212"/>
    </source>
</evidence>
<dbReference type="Pfam" id="PF25522">
    <property type="entry name" value="OB_cyt-4"/>
    <property type="match status" value="1"/>
</dbReference>
<accession>A0A0G4LB70</accession>
<dbReference type="Pfam" id="PF00773">
    <property type="entry name" value="RNB"/>
    <property type="match status" value="1"/>
</dbReference>
<dbReference type="SUPFAM" id="SSF57016">
    <property type="entry name" value="Plant lectins/antimicrobial peptides"/>
    <property type="match status" value="1"/>
</dbReference>
<organism evidence="6 7">
    <name type="scientific">Verticillium longisporum</name>
    <name type="common">Verticillium dahliae var. longisporum</name>
    <dbReference type="NCBI Taxonomy" id="100787"/>
    <lineage>
        <taxon>Eukaryota</taxon>
        <taxon>Fungi</taxon>
        <taxon>Dikarya</taxon>
        <taxon>Ascomycota</taxon>
        <taxon>Pezizomycotina</taxon>
        <taxon>Sordariomycetes</taxon>
        <taxon>Hypocreomycetidae</taxon>
        <taxon>Glomerellales</taxon>
        <taxon>Plectosphaerellaceae</taxon>
        <taxon>Verticillium</taxon>
    </lineage>
</organism>
<dbReference type="SMART" id="SM00321">
    <property type="entry name" value="WSC"/>
    <property type="match status" value="1"/>
</dbReference>
<dbReference type="PANTHER" id="PTHR23355:SF65">
    <property type="entry name" value="EXORIBONUCLEASE CYT-4, PUTATIVE (AFU_ORTHOLOGUE AFUA_7G01550)-RELATED"/>
    <property type="match status" value="1"/>
</dbReference>
<reference evidence="6 7" key="1">
    <citation type="submission" date="2015-05" db="EMBL/GenBank/DDBJ databases">
        <authorList>
            <person name="Wang D.B."/>
            <person name="Wang M."/>
        </authorList>
    </citation>
    <scope>NUCLEOTIDE SEQUENCE [LARGE SCALE GENOMIC DNA]</scope>
    <source>
        <strain evidence="6">VL1</strain>
    </source>
</reference>
<dbReference type="GO" id="GO:0006402">
    <property type="term" value="P:mRNA catabolic process"/>
    <property type="evidence" value="ECO:0007669"/>
    <property type="project" value="TreeGrafter"/>
</dbReference>
<dbReference type="GO" id="GO:0008061">
    <property type="term" value="F:chitin binding"/>
    <property type="evidence" value="ECO:0007669"/>
    <property type="project" value="UniProtKB-KW"/>
</dbReference>
<dbReference type="CDD" id="cd00118">
    <property type="entry name" value="LysM"/>
    <property type="match status" value="1"/>
</dbReference>
<dbReference type="InterPro" id="IPR018392">
    <property type="entry name" value="LysM"/>
</dbReference>
<evidence type="ECO:0000259" key="5">
    <source>
        <dbReference type="PROSITE" id="PS51782"/>
    </source>
</evidence>
<evidence type="ECO:0000256" key="2">
    <source>
        <dbReference type="SAM" id="MobiDB-lite"/>
    </source>
</evidence>
<dbReference type="InterPro" id="IPR012340">
    <property type="entry name" value="NA-bd_OB-fold"/>
</dbReference>
<evidence type="ECO:0000313" key="7">
    <source>
        <dbReference type="Proteomes" id="UP000044602"/>
    </source>
</evidence>
<sequence length="1359" mass="148868">MKPLHQSGAVLLTAIASYAAVSHAAPSEYGGKSFSEDLVEASPFQLVERAFELGSCRAWSKSNAWDTCQDYLKRYGLTMAQFYKLNPTVQSDCYAFVPGETYCRRTNAEIPVSKDGGCGLRTGNNVTCINSEFGDCCGANNRCGSTAAECGAGKCQSGACDGSAVTTSNAPVTTATATSTKPAPTPFTPSPDGTCGYDNKYKCTDTKYNYGNCCGAAGYCGFSDWECSNLQGCQSEYGLCDTTVLVSGAPKTTSTSPVTTTQPTTTSTPKPVAVQKSGSYELVGCWNRPPNARALNVSYTDDLMTVEKCLAKAAGYAYAGVEFGKECWYSNTIDGGYSVDLSACNMPCPGAPDKQLCGAVVGTRVAYRWYYVECRTDGSANRSLTGAQYSQANMTLHECANLCLGFDYFGAEFGKESVSASLVARPAAQRTLATVTQSVNDTEGFENLSTSLAEHDQPRISVRDRLRVWEQENQASAHRLLDDLPFNERLGNFLTRPQTVRTFTDEHDTRQAKNDLYDGDVLSDLRGQTSALLAGDLVETRFGGSRLPVLAICLGRHHGLQYFYLNTGEVLAYQKAVHFYQSSLKYMDGASEHVADPNKRTYLSLEELADRMLPAFLREGSTFSSHVLYAVHLALQRHGWGFRPLNAKWHRRNYIYEVQPGSDIALLQLVESRVRRLVDGAYLRDNPGQSASLLKQNDLGRFILRARAIVNANRRNRPWTPHGMIGPSSQMAEDLSQWEESDLKYVRFMELWACRRVIPQASQIDSLGSSILRLTQLYSESNWVAHWTAFTFLQEIGWIPPWDIPARYEYRFPDTEISRGGSLSRPSVDVEASMRPDIAAGARRDWGETKIFCVDSDQTADVDDGFSIEATDVAGEHWIHIHIADPASVIDPASPLASYIESMPSSLYLAGYPEKMLPPELEQKFSLNPGKPVLTFSAKVNEEGDVLGYNVEPGTVHNVVHMTKREVTSILPGLQSLESGGDAAFSVGKDPGPRPPVKKITTADELTAEDRDGLLLLDRLGEALKDRRAAKGQLPTLQSRLPSPEVSFRPISAKQHATDPNASMAWNGDPFIKFSHSSYSQTDRLVERMMHTAGEVAAKWCQSRNIPAPYSTQPEALRNAAELKRLREEVVDPLTAAGKPLPPALLQQLFGLIGTSELSAQPAPFYSVGLDAYTKASSPLRRYTDLIVHWQIHAALAHERATGTPPAVVASTTEAGEHADASAPPSLPWSHDALSRLLPALQARQRQIREVDNRDGSTQWIFQALLRAWKFGEAPLPERFAFVVDAVLPFGIRGRLRDFYGIGAVVPLARLDVGTKLAETNVGDVLTVEIRDMNTYTTELEVEPVGREDEAETEGAAGA</sequence>
<feature type="domain" description="WSC" evidence="4">
    <location>
        <begin position="279"/>
        <end position="370"/>
    </location>
</feature>
<gene>
    <name evidence="6" type="ORF">BN1708_012588</name>
</gene>
<protein>
    <recommendedName>
        <fullName evidence="8">WSC domain-containing protein</fullName>
    </recommendedName>
</protein>
<keyword evidence="7" id="KW-1185">Reference proteome</keyword>
<dbReference type="PROSITE" id="PS51212">
    <property type="entry name" value="WSC"/>
    <property type="match status" value="1"/>
</dbReference>
<name>A0A0G4LB70_VERLO</name>
<feature type="domain" description="LysM" evidence="5">
    <location>
        <begin position="58"/>
        <end position="104"/>
    </location>
</feature>
<dbReference type="InterPro" id="IPR001900">
    <property type="entry name" value="RNase_II/R"/>
</dbReference>
<dbReference type="STRING" id="100787.A0A0G4LB70"/>
<dbReference type="SUPFAM" id="SSF50249">
    <property type="entry name" value="Nucleic acid-binding proteins"/>
    <property type="match status" value="1"/>
</dbReference>
<dbReference type="InterPro" id="IPR050180">
    <property type="entry name" value="RNR_Ribonuclease"/>
</dbReference>
<keyword evidence="1" id="KW-0147">Chitin-binding</keyword>
<dbReference type="InterPro" id="IPR056624">
    <property type="entry name" value="WH_CYT4"/>
</dbReference>